<evidence type="ECO:0000313" key="1">
    <source>
        <dbReference type="EMBL" id="PSR23536.1"/>
    </source>
</evidence>
<gene>
    <name evidence="1" type="ORF">C7B45_03080</name>
</gene>
<dbReference type="AlphaFoldDB" id="A0A2T2WMT1"/>
<reference evidence="1 2" key="1">
    <citation type="journal article" date="2014" name="BMC Genomics">
        <title>Comparison of environmental and isolate Sulfobacillus genomes reveals diverse carbon, sulfur, nitrogen, and hydrogen metabolisms.</title>
        <authorList>
            <person name="Justice N.B."/>
            <person name="Norman A."/>
            <person name="Brown C.T."/>
            <person name="Singh A."/>
            <person name="Thomas B.C."/>
            <person name="Banfield J.F."/>
        </authorList>
    </citation>
    <scope>NUCLEOTIDE SEQUENCE [LARGE SCALE GENOMIC DNA]</scope>
    <source>
        <strain evidence="1">AMDSBA3</strain>
    </source>
</reference>
<evidence type="ECO:0000313" key="2">
    <source>
        <dbReference type="Proteomes" id="UP000241848"/>
    </source>
</evidence>
<proteinExistence type="predicted"/>
<name>A0A2T2WMT1_9FIRM</name>
<organism evidence="1 2">
    <name type="scientific">Sulfobacillus acidophilus</name>
    <dbReference type="NCBI Taxonomy" id="53633"/>
    <lineage>
        <taxon>Bacteria</taxon>
        <taxon>Bacillati</taxon>
        <taxon>Bacillota</taxon>
        <taxon>Clostridia</taxon>
        <taxon>Eubacteriales</taxon>
        <taxon>Clostridiales Family XVII. Incertae Sedis</taxon>
        <taxon>Sulfobacillus</taxon>
    </lineage>
</organism>
<accession>A0A2T2WMT1</accession>
<sequence>MRYRKSLIQVRAAKANRMRKVLEGSNIKRARVISDVPGLSGRRILAAPAGTLQGLVKPHHLLWLTLQLKHIVFLGRQIVNPWAH</sequence>
<dbReference type="Proteomes" id="UP000241848">
    <property type="component" value="Unassembled WGS sequence"/>
</dbReference>
<comment type="caution">
    <text evidence="1">The sequence shown here is derived from an EMBL/GenBank/DDBJ whole genome shotgun (WGS) entry which is preliminary data.</text>
</comment>
<protein>
    <submittedName>
        <fullName evidence="1">Uncharacterized protein</fullName>
    </submittedName>
</protein>
<dbReference type="EMBL" id="PXYV01000005">
    <property type="protein sequence ID" value="PSR23536.1"/>
    <property type="molecule type" value="Genomic_DNA"/>
</dbReference>